<keyword evidence="1" id="KW-0472">Membrane</keyword>
<feature type="transmembrane region" description="Helical" evidence="1">
    <location>
        <begin position="106"/>
        <end position="126"/>
    </location>
</feature>
<organism evidence="2 3">
    <name type="scientific">Candidatus Nanopelagicus abundans</name>
    <dbReference type="NCBI Taxonomy" id="1884916"/>
    <lineage>
        <taxon>Bacteria</taxon>
        <taxon>Bacillati</taxon>
        <taxon>Actinomycetota</taxon>
        <taxon>Actinomycetes</taxon>
        <taxon>Candidatus Nanopelagicales</taxon>
        <taxon>Candidatus Nanopelagicaceae</taxon>
        <taxon>Candidatus Nanopelagicus</taxon>
    </lineage>
</organism>
<proteinExistence type="predicted"/>
<dbReference type="OrthoDB" id="5177991at2"/>
<feature type="transmembrane region" description="Helical" evidence="1">
    <location>
        <begin position="68"/>
        <end position="85"/>
    </location>
</feature>
<feature type="transmembrane region" description="Helical" evidence="1">
    <location>
        <begin position="188"/>
        <end position="210"/>
    </location>
</feature>
<evidence type="ECO:0000313" key="3">
    <source>
        <dbReference type="Proteomes" id="UP000217210"/>
    </source>
</evidence>
<feature type="transmembrane region" description="Helical" evidence="1">
    <location>
        <begin position="328"/>
        <end position="348"/>
    </location>
</feature>
<dbReference type="AlphaFoldDB" id="A0A249L319"/>
<dbReference type="Proteomes" id="UP000217210">
    <property type="component" value="Chromosome"/>
</dbReference>
<feature type="transmembrane region" description="Helical" evidence="1">
    <location>
        <begin position="162"/>
        <end position="182"/>
    </location>
</feature>
<dbReference type="KEGG" id="nab:B1sIIB91_00830"/>
<keyword evidence="1" id="KW-1133">Transmembrane helix</keyword>
<keyword evidence="3" id="KW-1185">Reference proteome</keyword>
<evidence type="ECO:0000256" key="1">
    <source>
        <dbReference type="SAM" id="Phobius"/>
    </source>
</evidence>
<dbReference type="EMBL" id="CP016779">
    <property type="protein sequence ID" value="ASY23478.1"/>
    <property type="molecule type" value="Genomic_DNA"/>
</dbReference>
<sequence>MVARRLWTALQQVVRSVLIILFPLAFITLFAWATAGSTYGTTSDPMRAAVWLWLGSHLTPFNITSNEVSGYLSYLPLGAVVLPWLTMRLGYKRVLEVVGNKKVSRAYFIIAYLLIYLLLTLISSNSQVSTDLFRGLGILFILLLTATTDLKVENSIKLPMQIFLIMLGIAGILFSISLMLNFSTAKNLTIVLNPGILGGLLLLLLQLLYLPNIIFTTLSYILGSGFSLGKATDISPFIFNLREIPAIPVLAGLPSDENIWFLLPTLMIAIYGWINLTLIFKLNIDTKSKRQLILRLFIVSIAGVMIIAFITSGSLISSNMSPVGVNPLRIGAVVTAHLLLVLLLMILLPKVFKKKDSKGRLTI</sequence>
<feature type="transmembrane region" description="Helical" evidence="1">
    <location>
        <begin position="259"/>
        <end position="280"/>
    </location>
</feature>
<feature type="transmembrane region" description="Helical" evidence="1">
    <location>
        <begin position="292"/>
        <end position="316"/>
    </location>
</feature>
<gene>
    <name evidence="2" type="ORF">B1sIIB91_00830</name>
</gene>
<protein>
    <submittedName>
        <fullName evidence="2">Uncharacterized protein</fullName>
    </submittedName>
</protein>
<reference evidence="2 3" key="1">
    <citation type="submission" date="2016-07" db="EMBL/GenBank/DDBJ databases">
        <title>High microdiversification within the ubiquitous acI lineage of Actinobacteria.</title>
        <authorList>
            <person name="Neuenschwander S.M."/>
            <person name="Salcher M."/>
            <person name="Ghai R."/>
            <person name="Pernthaler J."/>
        </authorList>
    </citation>
    <scope>NUCLEOTIDE SEQUENCE [LARGE SCALE GENOMIC DNA]</scope>
    <source>
        <strain evidence="2">MMS-IIB-91</strain>
    </source>
</reference>
<evidence type="ECO:0000313" key="2">
    <source>
        <dbReference type="EMBL" id="ASY23478.1"/>
    </source>
</evidence>
<dbReference type="RefSeq" id="WP_095687754.1">
    <property type="nucleotide sequence ID" value="NZ_CP016779.1"/>
</dbReference>
<dbReference type="InterPro" id="IPR045931">
    <property type="entry name" value="DUF6350"/>
</dbReference>
<accession>A0A249L319</accession>
<keyword evidence="1" id="KW-0812">Transmembrane</keyword>
<name>A0A249L319_9ACTN</name>
<dbReference type="Pfam" id="PF19877">
    <property type="entry name" value="DUF6350"/>
    <property type="match status" value="1"/>
</dbReference>
<feature type="transmembrane region" description="Helical" evidence="1">
    <location>
        <begin position="12"/>
        <end position="33"/>
    </location>
</feature>